<evidence type="ECO:0000313" key="3">
    <source>
        <dbReference type="Proteomes" id="UP000295184"/>
    </source>
</evidence>
<organism evidence="2 3">
    <name type="scientific">Allofournierella massiliensis</name>
    <dbReference type="NCBI Taxonomy" id="1650663"/>
    <lineage>
        <taxon>Bacteria</taxon>
        <taxon>Bacillati</taxon>
        <taxon>Bacillota</taxon>
        <taxon>Clostridia</taxon>
        <taxon>Eubacteriales</taxon>
        <taxon>Oscillospiraceae</taxon>
        <taxon>Allofournierella</taxon>
    </lineage>
</organism>
<name>A0A4R1R7X8_9FIRM</name>
<protein>
    <submittedName>
        <fullName evidence="2">Uncharacterized protein DUF4091</fullName>
    </submittedName>
</protein>
<dbReference type="STRING" id="1650663.GCA_001486665_03016"/>
<comment type="caution">
    <text evidence="2">The sequence shown here is derived from an EMBL/GenBank/DDBJ whole genome shotgun (WGS) entry which is preliminary data.</text>
</comment>
<evidence type="ECO:0000259" key="1">
    <source>
        <dbReference type="Pfam" id="PF13320"/>
    </source>
</evidence>
<proteinExistence type="predicted"/>
<sequence>MNQYEFFLASSLEKVFPQQRPAPLEQDVCTWAGTRAAVQLVYRGASCGQTSLLQTFRITVSGAPVQPEISEVRLLPSDFPCWEDSDGDENYLIRVPGLFPDLLMPMESDRFRPIPRQYRSLWLSFPIPEDVRPGTFDVEIRLEPDREIAMANGQVWHAGPEAQPCTLTFRMRVGKAKLAPQMLIHTEWFHGDCLAEYYQVPPLSEEHWRIMEKFIHAAAQRHGINMLLTPVFTPPLDTAVGSERPTVQLVKITVQGEKYTFDFSLLERWAKLCREAGVEYLEIAHLFTQWGARATPKIMATVDGAEKRIFGWDVPADSPAYRSFLEQFIPALRTELERLGYDRQHVYFHISDEPTEAHLENYRTAKQQVQDLLEGCPVIDALSSFDFYRQGLVEHPVPANDHIQPFLDAGVPDLWVYYCCAQGLHVPNRFYAMPSARNRIMGVLMYRYNICGFLHWGYNFYFNQYSREKVDPYSVTHCDYAFPSGDPYLVYPGKDGEPLSSIRAEVQSEALVDLRAFQTLEKHLGREAVLQMIDRNAGMEKMTFKKYPTDASYLLELRREVFEALEKSE</sequence>
<dbReference type="InterPro" id="IPR025150">
    <property type="entry name" value="GH123_cat"/>
</dbReference>
<dbReference type="RefSeq" id="WP_058966368.1">
    <property type="nucleotide sequence ID" value="NZ_CABKVM010000019.1"/>
</dbReference>
<dbReference type="GeneID" id="97382456"/>
<evidence type="ECO:0000313" key="2">
    <source>
        <dbReference type="EMBL" id="TCL61442.1"/>
    </source>
</evidence>
<dbReference type="EMBL" id="SLUM01000002">
    <property type="protein sequence ID" value="TCL61442.1"/>
    <property type="molecule type" value="Genomic_DNA"/>
</dbReference>
<reference evidence="2 3" key="1">
    <citation type="submission" date="2019-03" db="EMBL/GenBank/DDBJ databases">
        <title>Genomic Encyclopedia of Type Strains, Phase IV (KMG-IV): sequencing the most valuable type-strain genomes for metagenomic binning, comparative biology and taxonomic classification.</title>
        <authorList>
            <person name="Goeker M."/>
        </authorList>
    </citation>
    <scope>NUCLEOTIDE SEQUENCE [LARGE SCALE GENOMIC DNA]</scope>
    <source>
        <strain evidence="2 3">DSM 100451</strain>
    </source>
</reference>
<feature type="domain" description="Glycoside hydrolase 123 catalytic" evidence="1">
    <location>
        <begin position="188"/>
        <end position="519"/>
    </location>
</feature>
<dbReference type="AlphaFoldDB" id="A0A4R1R7X8"/>
<dbReference type="Pfam" id="PF13320">
    <property type="entry name" value="GH123_cat"/>
    <property type="match status" value="1"/>
</dbReference>
<accession>A0A4R1R7X8</accession>
<dbReference type="Proteomes" id="UP000295184">
    <property type="component" value="Unassembled WGS sequence"/>
</dbReference>
<gene>
    <name evidence="2" type="ORF">EDD77_102182</name>
</gene>